<dbReference type="InterPro" id="IPR036188">
    <property type="entry name" value="FAD/NAD-bd_sf"/>
</dbReference>
<evidence type="ECO:0000313" key="2">
    <source>
        <dbReference type="EMBL" id="MVT25574.1"/>
    </source>
</evidence>
<feature type="domain" description="FAD dependent oxidoreductase" evidence="1">
    <location>
        <begin position="5"/>
        <end position="356"/>
    </location>
</feature>
<proteinExistence type="predicted"/>
<sequence>MAAEFVIVGGGAYGCAVAYHLASAGASVQLLEAGHIAEGASGGPGKRGVRANRRDLRELPLMRQAYDLWPELGEQLGASTGYERTGGVSLIEREVVGVSGGLVSTEAHAAAQAAFGIPTEKWDQERIQSVFPGISQEVRAGLYAPLDGVASQAETTAAYAAAARRLGVTITEETFVAQVRPQAAGATALSSSGEQFTATRAVLLAANSGVLRLAETAAGRSLPLWTIYPQALFLKAAEPAQIPLLTGHDDRALSVKILQDDIIMLSGGWRGRHNPQTGRGELDPAAVSGNIEQLTAVFPELGELTLVEGQASRPESVAVDQVPLIGALTDHVYAAAGWSGHGWALVPSASKHIAHLLLHGEYTPELAPLSLARIPTLGGRDA</sequence>
<dbReference type="RefSeq" id="WP_157321643.1">
    <property type="nucleotide sequence ID" value="NZ_BMFX01000024.1"/>
</dbReference>
<evidence type="ECO:0000259" key="1">
    <source>
        <dbReference type="Pfam" id="PF01266"/>
    </source>
</evidence>
<dbReference type="Gene3D" id="3.50.50.60">
    <property type="entry name" value="FAD/NAD(P)-binding domain"/>
    <property type="match status" value="1"/>
</dbReference>
<organism evidence="2 3">
    <name type="scientific">Nesterenkonia alkaliphila</name>
    <dbReference type="NCBI Taxonomy" id="1463631"/>
    <lineage>
        <taxon>Bacteria</taxon>
        <taxon>Bacillati</taxon>
        <taxon>Actinomycetota</taxon>
        <taxon>Actinomycetes</taxon>
        <taxon>Micrococcales</taxon>
        <taxon>Micrococcaceae</taxon>
        <taxon>Nesterenkonia</taxon>
    </lineage>
</organism>
<dbReference type="OrthoDB" id="9806257at2"/>
<gene>
    <name evidence="2" type="ORF">GNZ21_04230</name>
</gene>
<dbReference type="AlphaFoldDB" id="A0A7K1UGP5"/>
<dbReference type="Gene3D" id="3.30.9.10">
    <property type="entry name" value="D-Amino Acid Oxidase, subunit A, domain 2"/>
    <property type="match status" value="1"/>
</dbReference>
<dbReference type="PANTHER" id="PTHR13847">
    <property type="entry name" value="SARCOSINE DEHYDROGENASE-RELATED"/>
    <property type="match status" value="1"/>
</dbReference>
<dbReference type="Pfam" id="PF01266">
    <property type="entry name" value="DAO"/>
    <property type="match status" value="1"/>
</dbReference>
<dbReference type="SUPFAM" id="SSF51905">
    <property type="entry name" value="FAD/NAD(P)-binding domain"/>
    <property type="match status" value="1"/>
</dbReference>
<evidence type="ECO:0000313" key="3">
    <source>
        <dbReference type="Proteomes" id="UP000460157"/>
    </source>
</evidence>
<accession>A0A7K1UGP5</accession>
<keyword evidence="3" id="KW-1185">Reference proteome</keyword>
<comment type="caution">
    <text evidence="2">The sequence shown here is derived from an EMBL/GenBank/DDBJ whole genome shotgun (WGS) entry which is preliminary data.</text>
</comment>
<protein>
    <submittedName>
        <fullName evidence="2">FAD-dependent oxidoreductase</fullName>
    </submittedName>
</protein>
<dbReference type="Proteomes" id="UP000460157">
    <property type="component" value="Unassembled WGS sequence"/>
</dbReference>
<dbReference type="InterPro" id="IPR006076">
    <property type="entry name" value="FAD-dep_OxRdtase"/>
</dbReference>
<reference evidence="2 3" key="1">
    <citation type="submission" date="2019-12" db="EMBL/GenBank/DDBJ databases">
        <title>Nesterenkonia muleiensis sp. nov., a novel actinobacterium isolated from sap of Populus euphratica.</title>
        <authorList>
            <person name="Wang R."/>
        </authorList>
    </citation>
    <scope>NUCLEOTIDE SEQUENCE [LARGE SCALE GENOMIC DNA]</scope>
    <source>
        <strain evidence="2 3">F10</strain>
    </source>
</reference>
<name>A0A7K1UGP5_9MICC</name>
<dbReference type="GO" id="GO:0005737">
    <property type="term" value="C:cytoplasm"/>
    <property type="evidence" value="ECO:0007669"/>
    <property type="project" value="TreeGrafter"/>
</dbReference>
<dbReference type="EMBL" id="WRPM01000029">
    <property type="protein sequence ID" value="MVT25574.1"/>
    <property type="molecule type" value="Genomic_DNA"/>
</dbReference>